<dbReference type="AlphaFoldDB" id="A0AAU9JZW1"/>
<protein>
    <recommendedName>
        <fullName evidence="2">Protein kinase domain-containing protein</fullName>
    </recommendedName>
</protein>
<dbReference type="InterPro" id="IPR053083">
    <property type="entry name" value="TF_kinase-domain_protein"/>
</dbReference>
<feature type="compositionally biased region" description="Acidic residues" evidence="1">
    <location>
        <begin position="341"/>
        <end position="371"/>
    </location>
</feature>
<dbReference type="SMART" id="SM00220">
    <property type="entry name" value="S_TKc"/>
    <property type="match status" value="1"/>
</dbReference>
<accession>A0AAU9JZW1</accession>
<dbReference type="InterPro" id="IPR008271">
    <property type="entry name" value="Ser/Thr_kinase_AS"/>
</dbReference>
<feature type="domain" description="Protein kinase" evidence="2">
    <location>
        <begin position="12"/>
        <end position="287"/>
    </location>
</feature>
<evidence type="ECO:0000313" key="3">
    <source>
        <dbReference type="EMBL" id="CAG9327259.1"/>
    </source>
</evidence>
<evidence type="ECO:0000313" key="4">
    <source>
        <dbReference type="Proteomes" id="UP001162131"/>
    </source>
</evidence>
<dbReference type="PANTHER" id="PTHR44305">
    <property type="entry name" value="SI:DKEY-192D15.2-RELATED"/>
    <property type="match status" value="1"/>
</dbReference>
<feature type="region of interest" description="Disordered" evidence="1">
    <location>
        <begin position="341"/>
        <end position="375"/>
    </location>
</feature>
<dbReference type="Proteomes" id="UP001162131">
    <property type="component" value="Unassembled WGS sequence"/>
</dbReference>
<dbReference type="InterPro" id="IPR011009">
    <property type="entry name" value="Kinase-like_dom_sf"/>
</dbReference>
<dbReference type="PROSITE" id="PS00108">
    <property type="entry name" value="PROTEIN_KINASE_ST"/>
    <property type="match status" value="1"/>
</dbReference>
<evidence type="ECO:0000256" key="1">
    <source>
        <dbReference type="SAM" id="MobiDB-lite"/>
    </source>
</evidence>
<dbReference type="GO" id="GO:0005524">
    <property type="term" value="F:ATP binding"/>
    <property type="evidence" value="ECO:0007669"/>
    <property type="project" value="InterPro"/>
</dbReference>
<evidence type="ECO:0000259" key="2">
    <source>
        <dbReference type="PROSITE" id="PS50011"/>
    </source>
</evidence>
<dbReference type="GO" id="GO:0004672">
    <property type="term" value="F:protein kinase activity"/>
    <property type="evidence" value="ECO:0007669"/>
    <property type="project" value="InterPro"/>
</dbReference>
<name>A0AAU9JZW1_9CILI</name>
<reference evidence="3" key="1">
    <citation type="submission" date="2021-09" db="EMBL/GenBank/DDBJ databases">
        <authorList>
            <consortium name="AG Swart"/>
            <person name="Singh M."/>
            <person name="Singh A."/>
            <person name="Seah K."/>
            <person name="Emmerich C."/>
        </authorList>
    </citation>
    <scope>NUCLEOTIDE SEQUENCE</scope>
    <source>
        <strain evidence="3">ATCC30299</strain>
    </source>
</reference>
<dbReference type="InterPro" id="IPR000719">
    <property type="entry name" value="Prot_kinase_dom"/>
</dbReference>
<keyword evidence="4" id="KW-1185">Reference proteome</keyword>
<dbReference type="EMBL" id="CAJZBQ010000043">
    <property type="protein sequence ID" value="CAG9327259.1"/>
    <property type="molecule type" value="Genomic_DNA"/>
</dbReference>
<dbReference type="Pfam" id="PF00069">
    <property type="entry name" value="Pkinase"/>
    <property type="match status" value="1"/>
</dbReference>
<organism evidence="3 4">
    <name type="scientific">Blepharisma stoltei</name>
    <dbReference type="NCBI Taxonomy" id="1481888"/>
    <lineage>
        <taxon>Eukaryota</taxon>
        <taxon>Sar</taxon>
        <taxon>Alveolata</taxon>
        <taxon>Ciliophora</taxon>
        <taxon>Postciliodesmatophora</taxon>
        <taxon>Heterotrichea</taxon>
        <taxon>Heterotrichida</taxon>
        <taxon>Blepharismidae</taxon>
        <taxon>Blepharisma</taxon>
    </lineage>
</organism>
<sequence length="440" mass="50450">MSSLSISDFEILDVISTKGKKNNIRIYKARQKGRNSSDICLKTFTSPKFALVQEALNEAKLLLSASAQHQNICQMQDCFIEHEQDFFRFGIVMEYFPDGDLEDEIKRRKRKKMHWSNDEFYNISDGLIDALSVLQSNQICHRDLKPQNIFMSSNTDFKIGDFGLSKKDSFSGSCTRTLVGTPIYFSPICAKSYIDFQMNGNETSVHCNMFKNDVFSLGLTFLRMASLKSIRGLNTKSQEIITQRIDNLNYSEAIRGMLFHMLQVKECDRPDFLHLKSIMRELSNPILTIQPIENVETQDEEEEREENNVQINEITVKNCPKVDIEIIEEYKKINKEESDLWEMETEVSESDITELEEEDKENDFVDDDCEEGENKHEDFKDSVVMDSQVKLVILSKRGKVELMGKGCKFGGLDVNGGSKRGSKNTKNISFLETVPADITL</sequence>
<dbReference type="PROSITE" id="PS50011">
    <property type="entry name" value="PROTEIN_KINASE_DOM"/>
    <property type="match status" value="1"/>
</dbReference>
<dbReference type="PANTHER" id="PTHR44305:SF2">
    <property type="entry name" value="SI:DKEY-192D15.2"/>
    <property type="match status" value="1"/>
</dbReference>
<comment type="caution">
    <text evidence="3">The sequence shown here is derived from an EMBL/GenBank/DDBJ whole genome shotgun (WGS) entry which is preliminary data.</text>
</comment>
<proteinExistence type="predicted"/>
<gene>
    <name evidence="3" type="ORF">BSTOLATCC_MIC43299</name>
</gene>
<dbReference type="Gene3D" id="1.10.510.10">
    <property type="entry name" value="Transferase(Phosphotransferase) domain 1"/>
    <property type="match status" value="1"/>
</dbReference>
<dbReference type="SUPFAM" id="SSF56112">
    <property type="entry name" value="Protein kinase-like (PK-like)"/>
    <property type="match status" value="1"/>
</dbReference>